<dbReference type="InterPro" id="IPR002048">
    <property type="entry name" value="EF_hand_dom"/>
</dbReference>
<sequence>MTYAPLPEFWVRKMRSFFIIFDRDLDNIVNRKDYVDWVLERGNTYLSKEKVELFGPLLVKAWDEFWAGPEKKISVTIDEMVRSHARTFTDTHFSESLKNVLEVCFDGVDANNDGFVTLDEYTNFLACYGIHPLSVTPSFQAIDTNKDGVISREEFINAGKEFFQVTTDTPAKLFMGPFRA</sequence>
<proteinExistence type="predicted"/>
<name>A0A1S3JE55_LINAN</name>
<evidence type="ECO:0000256" key="2">
    <source>
        <dbReference type="ARBA" id="ARBA00022737"/>
    </source>
</evidence>
<dbReference type="SUPFAM" id="SSF47473">
    <property type="entry name" value="EF-hand"/>
    <property type="match status" value="1"/>
</dbReference>
<dbReference type="Gene3D" id="1.10.238.10">
    <property type="entry name" value="EF-hand"/>
    <property type="match status" value="1"/>
</dbReference>
<dbReference type="AlphaFoldDB" id="A0A1S3JE55"/>
<evidence type="ECO:0000256" key="1">
    <source>
        <dbReference type="ARBA" id="ARBA00022723"/>
    </source>
</evidence>
<dbReference type="OrthoDB" id="26525at2759"/>
<organism evidence="5 6">
    <name type="scientific">Lingula anatina</name>
    <name type="common">Brachiopod</name>
    <name type="synonym">Lingula unguis</name>
    <dbReference type="NCBI Taxonomy" id="7574"/>
    <lineage>
        <taxon>Eukaryota</taxon>
        <taxon>Metazoa</taxon>
        <taxon>Spiralia</taxon>
        <taxon>Lophotrochozoa</taxon>
        <taxon>Brachiopoda</taxon>
        <taxon>Linguliformea</taxon>
        <taxon>Lingulata</taxon>
        <taxon>Lingulida</taxon>
        <taxon>Linguloidea</taxon>
        <taxon>Lingulidae</taxon>
        <taxon>Lingula</taxon>
    </lineage>
</organism>
<evidence type="ECO:0000313" key="5">
    <source>
        <dbReference type="Proteomes" id="UP000085678"/>
    </source>
</evidence>
<dbReference type="InterPro" id="IPR011992">
    <property type="entry name" value="EF-hand-dom_pair"/>
</dbReference>
<dbReference type="GO" id="GO:0005509">
    <property type="term" value="F:calcium ion binding"/>
    <property type="evidence" value="ECO:0007669"/>
    <property type="project" value="InterPro"/>
</dbReference>
<dbReference type="KEGG" id="lak:106172344"/>
<dbReference type="SMART" id="SM00054">
    <property type="entry name" value="EFh"/>
    <property type="match status" value="2"/>
</dbReference>
<dbReference type="PANTHER" id="PTHR10827">
    <property type="entry name" value="RETICULOCALBIN"/>
    <property type="match status" value="1"/>
</dbReference>
<accession>A0A1S3JE55</accession>
<evidence type="ECO:0000259" key="4">
    <source>
        <dbReference type="PROSITE" id="PS50222"/>
    </source>
</evidence>
<protein>
    <submittedName>
        <fullName evidence="6">Sarcoplasmic calcium-binding protein-like</fullName>
    </submittedName>
</protein>
<gene>
    <name evidence="6" type="primary">LOC106172344</name>
</gene>
<dbReference type="PANTHER" id="PTHR10827:SF98">
    <property type="entry name" value="45 KDA CALCIUM-BINDING PROTEIN"/>
    <property type="match status" value="1"/>
</dbReference>
<feature type="domain" description="EF-hand" evidence="4">
    <location>
        <begin position="96"/>
        <end position="131"/>
    </location>
</feature>
<dbReference type="STRING" id="7574.A0A1S3JE55"/>
<keyword evidence="5" id="KW-1185">Reference proteome</keyword>
<feature type="domain" description="EF-hand" evidence="4">
    <location>
        <begin position="139"/>
        <end position="165"/>
    </location>
</feature>
<dbReference type="PROSITE" id="PS00018">
    <property type="entry name" value="EF_HAND_1"/>
    <property type="match status" value="2"/>
</dbReference>
<keyword evidence="3" id="KW-0106">Calcium</keyword>
<dbReference type="InParanoid" id="A0A1S3JE55"/>
<dbReference type="Pfam" id="PF13499">
    <property type="entry name" value="EF-hand_7"/>
    <property type="match status" value="1"/>
</dbReference>
<dbReference type="PROSITE" id="PS50222">
    <property type="entry name" value="EF_HAND_2"/>
    <property type="match status" value="2"/>
</dbReference>
<dbReference type="RefSeq" id="XP_013408451.1">
    <property type="nucleotide sequence ID" value="XM_013552997.1"/>
</dbReference>
<keyword evidence="1" id="KW-0479">Metal-binding</keyword>
<reference evidence="6" key="1">
    <citation type="submission" date="2025-08" db="UniProtKB">
        <authorList>
            <consortium name="RefSeq"/>
        </authorList>
    </citation>
    <scope>IDENTIFICATION</scope>
    <source>
        <tissue evidence="6">Gonads</tissue>
    </source>
</reference>
<evidence type="ECO:0000256" key="3">
    <source>
        <dbReference type="ARBA" id="ARBA00022837"/>
    </source>
</evidence>
<dbReference type="GeneID" id="106172344"/>
<keyword evidence="2" id="KW-0677">Repeat</keyword>
<evidence type="ECO:0000313" key="6">
    <source>
        <dbReference type="RefSeq" id="XP_013408451.1"/>
    </source>
</evidence>
<dbReference type="InterPro" id="IPR018247">
    <property type="entry name" value="EF_Hand_1_Ca_BS"/>
</dbReference>
<dbReference type="Proteomes" id="UP000085678">
    <property type="component" value="Unplaced"/>
</dbReference>